<protein>
    <recommendedName>
        <fullName evidence="1">Four-carbon acid sugar kinase nucleotide binding domain-containing protein</fullName>
    </recommendedName>
</protein>
<evidence type="ECO:0000313" key="2">
    <source>
        <dbReference type="EMBL" id="MCE7001596.1"/>
    </source>
</evidence>
<dbReference type="EMBL" id="JAJVCN010000001">
    <property type="protein sequence ID" value="MCE7001596.1"/>
    <property type="molecule type" value="Genomic_DNA"/>
</dbReference>
<evidence type="ECO:0000259" key="1">
    <source>
        <dbReference type="Pfam" id="PF17042"/>
    </source>
</evidence>
<keyword evidence="3" id="KW-1185">Reference proteome</keyword>
<dbReference type="SUPFAM" id="SSF142764">
    <property type="entry name" value="YgbK-like"/>
    <property type="match status" value="1"/>
</dbReference>
<dbReference type="RefSeq" id="WP_233722659.1">
    <property type="nucleotide sequence ID" value="NZ_JAJVCN010000001.1"/>
</dbReference>
<dbReference type="InterPro" id="IPR042213">
    <property type="entry name" value="NBD_C_sf"/>
</dbReference>
<name>A0ABS8Z0V7_9PSEU</name>
<dbReference type="InterPro" id="IPR031475">
    <property type="entry name" value="NBD_C"/>
</dbReference>
<dbReference type="Gene3D" id="3.40.980.20">
    <property type="entry name" value="Four-carbon acid sugar kinase, nucleotide binding domain"/>
    <property type="match status" value="1"/>
</dbReference>
<gene>
    <name evidence="2" type="ORF">LWC34_01875</name>
</gene>
<accession>A0ABS8Z0V7</accession>
<sequence>MSLSSNPPLSGKAAVLACGPSEQVTAMINAGRPDVPLIRSTPERVPELALDLVERGCRRLVVAGTEASHAVVSALGITSGTIGELEDAGVPWIHTRDLALLLVPDGFGEPELFVDATAT</sequence>
<reference evidence="2 3" key="1">
    <citation type="submission" date="2021-12" db="EMBL/GenBank/DDBJ databases">
        <title>Genome sequence of Kibdelosporangium philippinense ATCC 49844.</title>
        <authorList>
            <person name="Fedorov E.A."/>
            <person name="Omeragic M."/>
            <person name="Shalygina K.F."/>
            <person name="Maclea K.S."/>
        </authorList>
    </citation>
    <scope>NUCLEOTIDE SEQUENCE [LARGE SCALE GENOMIC DNA]</scope>
    <source>
        <strain evidence="2 3">ATCC 49844</strain>
    </source>
</reference>
<feature type="domain" description="Four-carbon acid sugar kinase nucleotide binding" evidence="1">
    <location>
        <begin position="45"/>
        <end position="113"/>
    </location>
</feature>
<comment type="caution">
    <text evidence="2">The sequence shown here is derived from an EMBL/GenBank/DDBJ whole genome shotgun (WGS) entry which is preliminary data.</text>
</comment>
<organism evidence="2 3">
    <name type="scientific">Kibdelosporangium philippinense</name>
    <dbReference type="NCBI Taxonomy" id="211113"/>
    <lineage>
        <taxon>Bacteria</taxon>
        <taxon>Bacillati</taxon>
        <taxon>Actinomycetota</taxon>
        <taxon>Actinomycetes</taxon>
        <taxon>Pseudonocardiales</taxon>
        <taxon>Pseudonocardiaceae</taxon>
        <taxon>Kibdelosporangium</taxon>
    </lineage>
</organism>
<evidence type="ECO:0000313" key="3">
    <source>
        <dbReference type="Proteomes" id="UP001521150"/>
    </source>
</evidence>
<dbReference type="Proteomes" id="UP001521150">
    <property type="component" value="Unassembled WGS sequence"/>
</dbReference>
<dbReference type="Pfam" id="PF17042">
    <property type="entry name" value="NBD_C"/>
    <property type="match status" value="1"/>
</dbReference>
<proteinExistence type="predicted"/>